<dbReference type="EMBL" id="VBOV01000252">
    <property type="protein sequence ID" value="TMQ55550.1"/>
    <property type="molecule type" value="Genomic_DNA"/>
</dbReference>
<proteinExistence type="predicted"/>
<dbReference type="Proteomes" id="UP000320913">
    <property type="component" value="Unassembled WGS sequence"/>
</dbReference>
<keyword evidence="1" id="KW-0472">Membrane</keyword>
<feature type="transmembrane region" description="Helical" evidence="1">
    <location>
        <begin position="55"/>
        <end position="77"/>
    </location>
</feature>
<dbReference type="AlphaFoldDB" id="A0A538SVX9"/>
<protein>
    <recommendedName>
        <fullName evidence="4">Yip1 domain-containing protein</fullName>
    </recommendedName>
</protein>
<gene>
    <name evidence="2" type="ORF">E6K75_09295</name>
</gene>
<accession>A0A538SVX9</accession>
<keyword evidence="1" id="KW-0812">Transmembrane</keyword>
<sequence>MGSLFRRMVGAAKLQVATYEEVEADRGATGQALFVVLLSAVAIMVGDIRPGEVHLVANLVGGLLGWMTWVLLVWLVGVKLLPEAETKSDVGELIRTTGFAATPGILRVLGIVPML</sequence>
<evidence type="ECO:0000256" key="1">
    <source>
        <dbReference type="SAM" id="Phobius"/>
    </source>
</evidence>
<evidence type="ECO:0008006" key="4">
    <source>
        <dbReference type="Google" id="ProtNLM"/>
    </source>
</evidence>
<evidence type="ECO:0000313" key="2">
    <source>
        <dbReference type="EMBL" id="TMQ55550.1"/>
    </source>
</evidence>
<feature type="transmembrane region" description="Helical" evidence="1">
    <location>
        <begin position="28"/>
        <end position="48"/>
    </location>
</feature>
<evidence type="ECO:0000313" key="3">
    <source>
        <dbReference type="Proteomes" id="UP000320913"/>
    </source>
</evidence>
<reference evidence="2 3" key="1">
    <citation type="journal article" date="2019" name="Nat. Microbiol.">
        <title>Mediterranean grassland soil C-N compound turnover is dependent on rainfall and depth, and is mediated by genomically divergent microorganisms.</title>
        <authorList>
            <person name="Diamond S."/>
            <person name="Andeer P.F."/>
            <person name="Li Z."/>
            <person name="Crits-Christoph A."/>
            <person name="Burstein D."/>
            <person name="Anantharaman K."/>
            <person name="Lane K.R."/>
            <person name="Thomas B.C."/>
            <person name="Pan C."/>
            <person name="Northen T.R."/>
            <person name="Banfield J.F."/>
        </authorList>
    </citation>
    <scope>NUCLEOTIDE SEQUENCE [LARGE SCALE GENOMIC DNA]</scope>
    <source>
        <strain evidence="2">WS_5</strain>
    </source>
</reference>
<feature type="non-terminal residue" evidence="2">
    <location>
        <position position="115"/>
    </location>
</feature>
<comment type="caution">
    <text evidence="2">The sequence shown here is derived from an EMBL/GenBank/DDBJ whole genome shotgun (WGS) entry which is preliminary data.</text>
</comment>
<name>A0A538SVX9_UNCEI</name>
<keyword evidence="1" id="KW-1133">Transmembrane helix</keyword>
<organism evidence="2 3">
    <name type="scientific">Eiseniibacteriota bacterium</name>
    <dbReference type="NCBI Taxonomy" id="2212470"/>
    <lineage>
        <taxon>Bacteria</taxon>
        <taxon>Candidatus Eiseniibacteriota</taxon>
    </lineage>
</organism>